<reference evidence="4" key="1">
    <citation type="submission" date="2022-10" db="EMBL/GenBank/DDBJ databases">
        <title>The complete genomes of actinobacterial strains from the NBC collection.</title>
        <authorList>
            <person name="Joergensen T.S."/>
            <person name="Alvarez Arevalo M."/>
            <person name="Sterndorff E.B."/>
            <person name="Faurdal D."/>
            <person name="Vuksanovic O."/>
            <person name="Mourched A.-S."/>
            <person name="Charusanti P."/>
            <person name="Shaw S."/>
            <person name="Blin K."/>
            <person name="Weber T."/>
        </authorList>
    </citation>
    <scope>NUCLEOTIDE SEQUENCE</scope>
    <source>
        <strain evidence="4">NBC_00060</strain>
    </source>
</reference>
<dbReference type="Gene3D" id="3.40.50.720">
    <property type="entry name" value="NAD(P)-binding Rossmann-like Domain"/>
    <property type="match status" value="1"/>
</dbReference>
<dbReference type="EMBL" id="CP108253">
    <property type="protein sequence ID" value="WTU41533.1"/>
    <property type="molecule type" value="Genomic_DNA"/>
</dbReference>
<evidence type="ECO:0000256" key="2">
    <source>
        <dbReference type="ARBA" id="ARBA00023002"/>
    </source>
</evidence>
<dbReference type="InterPro" id="IPR020843">
    <property type="entry name" value="ER"/>
</dbReference>
<dbReference type="AlphaFoldDB" id="A0AAU2H3H4"/>
<dbReference type="Pfam" id="PF00107">
    <property type="entry name" value="ADH_zinc_N"/>
    <property type="match status" value="1"/>
</dbReference>
<dbReference type="PANTHER" id="PTHR48106">
    <property type="entry name" value="QUINONE OXIDOREDUCTASE PIG3-RELATED"/>
    <property type="match status" value="1"/>
</dbReference>
<dbReference type="InterPro" id="IPR013154">
    <property type="entry name" value="ADH-like_N"/>
</dbReference>
<sequence>MRAVAVQAFRATPGVIQVPKPVPGPGEVLVKIDYAALNPFDWQVADGLLDGRVPHVFPLVLGLDFAGRVDVVGPGENRFVVGDAVYGQAARPPVGTGTYAEYVAMPHDSTIAGVPDGLALRAAAALPTAGMTALQILRTGVALEPGDSMLLVGAAGGVGSALTQLAAARDIRVVAVVRGDERERMRALGAAVSIDSTEQSVREACARAVPGGVDAVVDLVSADAEAFDAYASLMRPGGAALSTRGAAAPGKGVNFRLTASGALLDALAAAALAGEVHVPVDGEYPLEKAPEALERNRVGGARGKTLFVP</sequence>
<evidence type="ECO:0000313" key="4">
    <source>
        <dbReference type="EMBL" id="WTU41533.1"/>
    </source>
</evidence>
<dbReference type="PANTHER" id="PTHR48106:SF18">
    <property type="entry name" value="QUINONE OXIDOREDUCTASE PIG3"/>
    <property type="match status" value="1"/>
</dbReference>
<dbReference type="GO" id="GO:0070402">
    <property type="term" value="F:NADPH binding"/>
    <property type="evidence" value="ECO:0007669"/>
    <property type="project" value="TreeGrafter"/>
</dbReference>
<accession>A0AAU2H3H4</accession>
<name>A0AAU2H3H4_9ACTN</name>
<organism evidence="4">
    <name type="scientific">Streptomyces sp. NBC_00060</name>
    <dbReference type="NCBI Taxonomy" id="2975636"/>
    <lineage>
        <taxon>Bacteria</taxon>
        <taxon>Bacillati</taxon>
        <taxon>Actinomycetota</taxon>
        <taxon>Actinomycetes</taxon>
        <taxon>Kitasatosporales</taxon>
        <taxon>Streptomycetaceae</taxon>
        <taxon>Streptomyces</taxon>
    </lineage>
</organism>
<proteinExistence type="predicted"/>
<evidence type="ECO:0000259" key="3">
    <source>
        <dbReference type="SMART" id="SM00829"/>
    </source>
</evidence>
<feature type="domain" description="Enoyl reductase (ER)" evidence="3">
    <location>
        <begin position="8"/>
        <end position="307"/>
    </location>
</feature>
<keyword evidence="1" id="KW-0521">NADP</keyword>
<dbReference type="InterPro" id="IPR011032">
    <property type="entry name" value="GroES-like_sf"/>
</dbReference>
<evidence type="ECO:0000256" key="1">
    <source>
        <dbReference type="ARBA" id="ARBA00022857"/>
    </source>
</evidence>
<dbReference type="GO" id="GO:0016651">
    <property type="term" value="F:oxidoreductase activity, acting on NAD(P)H"/>
    <property type="evidence" value="ECO:0007669"/>
    <property type="project" value="TreeGrafter"/>
</dbReference>
<gene>
    <name evidence="4" type="ORF">OHV25_19060</name>
</gene>
<dbReference type="InterPro" id="IPR036291">
    <property type="entry name" value="NAD(P)-bd_dom_sf"/>
</dbReference>
<dbReference type="SUPFAM" id="SSF51735">
    <property type="entry name" value="NAD(P)-binding Rossmann-fold domains"/>
    <property type="match status" value="1"/>
</dbReference>
<dbReference type="CDD" id="cd05289">
    <property type="entry name" value="MDR_like_2"/>
    <property type="match status" value="1"/>
</dbReference>
<dbReference type="SMART" id="SM00829">
    <property type="entry name" value="PKS_ER"/>
    <property type="match status" value="1"/>
</dbReference>
<protein>
    <submittedName>
        <fullName evidence="4">NADP-dependent oxidoreductase</fullName>
    </submittedName>
</protein>
<dbReference type="InterPro" id="IPR013149">
    <property type="entry name" value="ADH-like_C"/>
</dbReference>
<dbReference type="Pfam" id="PF08240">
    <property type="entry name" value="ADH_N"/>
    <property type="match status" value="1"/>
</dbReference>
<dbReference type="Gene3D" id="3.90.180.10">
    <property type="entry name" value="Medium-chain alcohol dehydrogenases, catalytic domain"/>
    <property type="match status" value="1"/>
</dbReference>
<keyword evidence="2" id="KW-0560">Oxidoreductase</keyword>
<dbReference type="SUPFAM" id="SSF50129">
    <property type="entry name" value="GroES-like"/>
    <property type="match status" value="1"/>
</dbReference>